<dbReference type="EMBL" id="VUJU01004672">
    <property type="protein sequence ID" value="KAF0753628.1"/>
    <property type="molecule type" value="Genomic_DNA"/>
</dbReference>
<accession>A0A6G0YDH6</accession>
<reference evidence="2 3" key="1">
    <citation type="submission" date="2019-08" db="EMBL/GenBank/DDBJ databases">
        <title>Whole genome of Aphis craccivora.</title>
        <authorList>
            <person name="Voronova N.V."/>
            <person name="Shulinski R.S."/>
            <person name="Bandarenka Y.V."/>
            <person name="Zhorov D.G."/>
            <person name="Warner D."/>
        </authorList>
    </citation>
    <scope>NUCLEOTIDE SEQUENCE [LARGE SCALE GENOMIC DNA]</scope>
    <source>
        <strain evidence="2">180601</strain>
        <tissue evidence="2">Whole Body</tissue>
    </source>
</reference>
<evidence type="ECO:0000313" key="2">
    <source>
        <dbReference type="EMBL" id="KAF0753628.1"/>
    </source>
</evidence>
<dbReference type="Proteomes" id="UP000478052">
    <property type="component" value="Unassembled WGS sequence"/>
</dbReference>
<dbReference type="AlphaFoldDB" id="A0A6G0YDH6"/>
<feature type="transmembrane region" description="Helical" evidence="1">
    <location>
        <begin position="143"/>
        <end position="160"/>
    </location>
</feature>
<keyword evidence="1" id="KW-0812">Transmembrane</keyword>
<sequence>MLDILFETMKHRRGPNLGSRRGARGQLHPFILLSHNKPIICRPLQVPRFLEYNILNYLILSTTAPIASHYKENSWLLYYKHYVLDSERSNECIDFTMMCVFFFVSVYSITSRNNALISNIGGVFKKIPDKRKFLHKTSFRPNQFKFLISTIFLPNVYVIRKKKRKTKNYMNIHIMKMAINTTFKFERFFVVFLAYPTECAIPSRHTSTSESKMLSSSPSVTSASEDWHEIRAGYFVVITESVVRITPSSVFVILIIVFVTFDTAALAVVTAVVVPRKPFEGFGFQQCLQSRVRKSQGAGEKSFAYLHLDVAAVVAVANHVQPELGRLFNDVVISVHRPVLELDGRAQVQVLRNTRFRHVAKRVIRRTTSGRSYHQPTIEIAVLVTFRVQHLIVRRHQTRVEQHRIRCAFNTSGSQDGRLVLTSYTFLSYSMDPNKDYYNYEIFVWIQLGHLIRIYNICDVTLIARSPNPWSRAAWYWQLAYSLQNST</sequence>
<evidence type="ECO:0000256" key="1">
    <source>
        <dbReference type="SAM" id="Phobius"/>
    </source>
</evidence>
<evidence type="ECO:0000313" key="3">
    <source>
        <dbReference type="Proteomes" id="UP000478052"/>
    </source>
</evidence>
<name>A0A6G0YDH6_APHCR</name>
<keyword evidence="1" id="KW-1133">Transmembrane helix</keyword>
<keyword evidence="3" id="KW-1185">Reference proteome</keyword>
<gene>
    <name evidence="2" type="ORF">FWK35_00008046</name>
</gene>
<protein>
    <submittedName>
        <fullName evidence="2">Uncharacterized protein</fullName>
    </submittedName>
</protein>
<feature type="transmembrane region" description="Helical" evidence="1">
    <location>
        <begin position="250"/>
        <end position="274"/>
    </location>
</feature>
<keyword evidence="1" id="KW-0472">Membrane</keyword>
<comment type="caution">
    <text evidence="2">The sequence shown here is derived from an EMBL/GenBank/DDBJ whole genome shotgun (WGS) entry which is preliminary data.</text>
</comment>
<proteinExistence type="predicted"/>
<organism evidence="2 3">
    <name type="scientific">Aphis craccivora</name>
    <name type="common">Cowpea aphid</name>
    <dbReference type="NCBI Taxonomy" id="307492"/>
    <lineage>
        <taxon>Eukaryota</taxon>
        <taxon>Metazoa</taxon>
        <taxon>Ecdysozoa</taxon>
        <taxon>Arthropoda</taxon>
        <taxon>Hexapoda</taxon>
        <taxon>Insecta</taxon>
        <taxon>Pterygota</taxon>
        <taxon>Neoptera</taxon>
        <taxon>Paraneoptera</taxon>
        <taxon>Hemiptera</taxon>
        <taxon>Sternorrhyncha</taxon>
        <taxon>Aphidomorpha</taxon>
        <taxon>Aphidoidea</taxon>
        <taxon>Aphididae</taxon>
        <taxon>Aphidini</taxon>
        <taxon>Aphis</taxon>
        <taxon>Aphis</taxon>
    </lineage>
</organism>